<keyword evidence="2" id="KW-1185">Reference proteome</keyword>
<sequence>MNSAFSCQNVWAMDGSEMMVNDMGNRVAWLENIERGQTVLSIHVRTIRVYEVASFGMIGESLEVVFHDNEFVQVHEGDIDYIEPDDPIKRRLTDESSTTKSKKKFKPFKQDVEFEFVLLEALVLANRPPLLPHPTGRPPVGNVGNHLLGEGPAGLHGSLLKPKLDAPKTDGSDPLRWLYKVQEYFSFYDTPPTERLHCVTLMLEGAAAG</sequence>
<reference evidence="1 2" key="1">
    <citation type="submission" date="2018-04" db="EMBL/GenBank/DDBJ databases">
        <authorList>
            <person name="Vogel A."/>
        </authorList>
    </citation>
    <scope>NUCLEOTIDE SEQUENCE [LARGE SCALE GENOMIC DNA]</scope>
</reference>
<evidence type="ECO:0000313" key="2">
    <source>
        <dbReference type="Proteomes" id="UP000595140"/>
    </source>
</evidence>
<dbReference type="AlphaFoldDB" id="A0A484L8W2"/>
<evidence type="ECO:0000313" key="1">
    <source>
        <dbReference type="EMBL" id="VFQ72789.1"/>
    </source>
</evidence>
<dbReference type="OrthoDB" id="1428943at2759"/>
<accession>A0A484L8W2</accession>
<organism evidence="1 2">
    <name type="scientific">Cuscuta campestris</name>
    <dbReference type="NCBI Taxonomy" id="132261"/>
    <lineage>
        <taxon>Eukaryota</taxon>
        <taxon>Viridiplantae</taxon>
        <taxon>Streptophyta</taxon>
        <taxon>Embryophyta</taxon>
        <taxon>Tracheophyta</taxon>
        <taxon>Spermatophyta</taxon>
        <taxon>Magnoliopsida</taxon>
        <taxon>eudicotyledons</taxon>
        <taxon>Gunneridae</taxon>
        <taxon>Pentapetalae</taxon>
        <taxon>asterids</taxon>
        <taxon>lamiids</taxon>
        <taxon>Solanales</taxon>
        <taxon>Convolvulaceae</taxon>
        <taxon>Cuscuteae</taxon>
        <taxon>Cuscuta</taxon>
        <taxon>Cuscuta subgen. Grammica</taxon>
        <taxon>Cuscuta sect. Cleistogrammica</taxon>
    </lineage>
</organism>
<dbReference type="EMBL" id="OOIL02001116">
    <property type="protein sequence ID" value="VFQ72789.1"/>
    <property type="molecule type" value="Genomic_DNA"/>
</dbReference>
<protein>
    <submittedName>
        <fullName evidence="1">Uncharacterized protein</fullName>
    </submittedName>
</protein>
<gene>
    <name evidence="1" type="ORF">CCAM_LOCUS14565</name>
</gene>
<proteinExistence type="predicted"/>
<dbReference type="Proteomes" id="UP000595140">
    <property type="component" value="Unassembled WGS sequence"/>
</dbReference>
<name>A0A484L8W2_9ASTE</name>